<evidence type="ECO:0000313" key="1">
    <source>
        <dbReference type="EMBL" id="KAJ8299342.1"/>
    </source>
</evidence>
<comment type="caution">
    <text evidence="1">The sequence shown here is derived from an EMBL/GenBank/DDBJ whole genome shotgun (WGS) entry which is preliminary data.</text>
</comment>
<organism evidence="1 2">
    <name type="scientific">Tegillarca granosa</name>
    <name type="common">Malaysian cockle</name>
    <name type="synonym">Anadara granosa</name>
    <dbReference type="NCBI Taxonomy" id="220873"/>
    <lineage>
        <taxon>Eukaryota</taxon>
        <taxon>Metazoa</taxon>
        <taxon>Spiralia</taxon>
        <taxon>Lophotrochozoa</taxon>
        <taxon>Mollusca</taxon>
        <taxon>Bivalvia</taxon>
        <taxon>Autobranchia</taxon>
        <taxon>Pteriomorphia</taxon>
        <taxon>Arcoida</taxon>
        <taxon>Arcoidea</taxon>
        <taxon>Arcidae</taxon>
        <taxon>Tegillarca</taxon>
    </lineage>
</organism>
<evidence type="ECO:0000313" key="2">
    <source>
        <dbReference type="Proteomes" id="UP001217089"/>
    </source>
</evidence>
<protein>
    <recommendedName>
        <fullName evidence="3">Short-chain collagen C4</fullName>
    </recommendedName>
</protein>
<dbReference type="Proteomes" id="UP001217089">
    <property type="component" value="Unassembled WGS sequence"/>
</dbReference>
<dbReference type="EMBL" id="JARBDR010000921">
    <property type="protein sequence ID" value="KAJ8299342.1"/>
    <property type="molecule type" value="Genomic_DNA"/>
</dbReference>
<dbReference type="PANTHER" id="PTHR24024:SF18">
    <property type="entry name" value="SHORT-CHAIN COLLAGEN C4-LIKE"/>
    <property type="match status" value="1"/>
</dbReference>
<dbReference type="InterPro" id="IPR051077">
    <property type="entry name" value="Ca-dependent_lectin"/>
</dbReference>
<accession>A0ABQ9E640</accession>
<sequence length="569" mass="63035">MYRLQCLSIVDKGIVRETKEKRLLIDDPGHLQFEIDQLKSSVQTLTSTKVVTKIILIYNTFSLMAVGDETVKTYANAAMYYGYAGGSYYGHTGGAAEYVCAPPDPDFGKHIPAAYSTYLFGAEYETDYFGPPWQEDVPCAVCRSVTATSALMIPGKNHCYLDWTEEYRGRLASGLFNHAAASQYVCVDEHPEAIIGGQANKDGKLFYPVISECGALPCPPYKNNTELLCVGDASILCALTKIFSPSSIVEAVEVDVVSEVVSYFCNCRMGSKSKCRQELLGFVSFAKTRKESNCNVYTSSKTVVQLLLTYSRLFQFLQLTARGFSLQNLMNLIKTDIKNSLAPVNIEHLMTIFLHSEIVKETKEKRLLIDDPGHLQFEIDQLKSSVQTLTSTKGGALYVQWGRHRCTNNHTETVYSGYAGGSYFNHTGGAAEYVYAPPDPDFGKNIPAAYSTYLFGAEYETDYFGQPWQEDVPCAVCRSVTATSALMIPGKNHCYQNWKVEYRGRLASGHYTHRAASQYVCVDEHPEAIIGGNADTNGKLFYPVISECGALPCPPYKNNTELLCVVCSK</sequence>
<gene>
    <name evidence="1" type="ORF">KUTeg_023402</name>
</gene>
<reference evidence="1 2" key="1">
    <citation type="submission" date="2022-12" db="EMBL/GenBank/DDBJ databases">
        <title>Chromosome-level genome of Tegillarca granosa.</title>
        <authorList>
            <person name="Kim J."/>
        </authorList>
    </citation>
    <scope>NUCLEOTIDE SEQUENCE [LARGE SCALE GENOMIC DNA]</scope>
    <source>
        <strain evidence="1">Teg-2019</strain>
        <tissue evidence="1">Adductor muscle</tissue>
    </source>
</reference>
<keyword evidence="2" id="KW-1185">Reference proteome</keyword>
<name>A0ABQ9E640_TEGGR</name>
<evidence type="ECO:0008006" key="3">
    <source>
        <dbReference type="Google" id="ProtNLM"/>
    </source>
</evidence>
<proteinExistence type="predicted"/>
<dbReference type="PANTHER" id="PTHR24024">
    <property type="entry name" value="PULMONARY SURFACTANT-ASSOCIATED PROTEIN A"/>
    <property type="match status" value="1"/>
</dbReference>